<dbReference type="GO" id="GO:0006355">
    <property type="term" value="P:regulation of DNA-templated transcription"/>
    <property type="evidence" value="ECO:0007669"/>
    <property type="project" value="TreeGrafter"/>
</dbReference>
<evidence type="ECO:0000313" key="2">
    <source>
        <dbReference type="EMBL" id="AEI82055.1"/>
    </source>
</evidence>
<protein>
    <submittedName>
        <fullName evidence="2">Transcriptional regulator AraC family</fullName>
    </submittedName>
</protein>
<organism evidence="2 3">
    <name type="scientific">Cupriavidus necator (strain ATCC 43291 / DSM 13513 / CCUG 52238 / LMG 8453 / N-1)</name>
    <name type="common">Ralstonia eutropha</name>
    <dbReference type="NCBI Taxonomy" id="1042878"/>
    <lineage>
        <taxon>Bacteria</taxon>
        <taxon>Pseudomonadati</taxon>
        <taxon>Pseudomonadota</taxon>
        <taxon>Betaproteobacteria</taxon>
        <taxon>Burkholderiales</taxon>
        <taxon>Burkholderiaceae</taxon>
        <taxon>Cupriavidus</taxon>
    </lineage>
</organism>
<dbReference type="InterPro" id="IPR002818">
    <property type="entry name" value="DJ-1/PfpI"/>
</dbReference>
<dbReference type="InterPro" id="IPR029062">
    <property type="entry name" value="Class_I_gatase-like"/>
</dbReference>
<dbReference type="CDD" id="cd03139">
    <property type="entry name" value="GATase1_PfpI_2"/>
    <property type="match status" value="1"/>
</dbReference>
<geneLocation type="plasmid" evidence="2 3">
    <name>pBB1</name>
</geneLocation>
<dbReference type="PANTHER" id="PTHR43130">
    <property type="entry name" value="ARAC-FAMILY TRANSCRIPTIONAL REGULATOR"/>
    <property type="match status" value="1"/>
</dbReference>
<name>F8GXI5_CUPNN</name>
<reference evidence="2 3" key="1">
    <citation type="journal article" date="2011" name="J. Bacteriol.">
        <title>Complete genome sequence of the type strain Cupriavidus necator N-1.</title>
        <authorList>
            <person name="Poehlein A."/>
            <person name="Kusian B."/>
            <person name="Friedrich B."/>
            <person name="Daniel R."/>
            <person name="Bowien B."/>
        </authorList>
    </citation>
    <scope>NUCLEOTIDE SEQUENCE [LARGE SCALE GENOMIC DNA]</scope>
    <source>
        <strain evidence="3">ATCC 43291 / DSM 13513 / CCUG 52238 / LMG 8453 / N-1</strain>
        <plasmid evidence="2 3">pBB1</plasmid>
    </source>
</reference>
<dbReference type="PANTHER" id="PTHR43130:SF2">
    <property type="entry name" value="DJ-1_PFPI DOMAIN-CONTAINING PROTEIN"/>
    <property type="match status" value="1"/>
</dbReference>
<dbReference type="EMBL" id="CP002879">
    <property type="protein sequence ID" value="AEI82055.1"/>
    <property type="molecule type" value="Genomic_DNA"/>
</dbReference>
<dbReference type="HOGENOM" id="CLU_000445_44_1_4"/>
<dbReference type="InterPro" id="IPR052158">
    <property type="entry name" value="INH-QAR"/>
</dbReference>
<evidence type="ECO:0000313" key="3">
    <source>
        <dbReference type="Proteomes" id="UP000006798"/>
    </source>
</evidence>
<accession>F8GXI5</accession>
<feature type="domain" description="DJ-1/PfpI" evidence="1">
    <location>
        <begin position="61"/>
        <end position="215"/>
    </location>
</feature>
<gene>
    <name evidence="2" type="ordered locus">CNE_BB1p06350</name>
</gene>
<dbReference type="Gene3D" id="3.40.50.880">
    <property type="match status" value="1"/>
</dbReference>
<evidence type="ECO:0000259" key="1">
    <source>
        <dbReference type="Pfam" id="PF01965"/>
    </source>
</evidence>
<dbReference type="KEGG" id="cnc:CNE_BB1p06350"/>
<sequence length="283" mass="30479">MATSPNVSAIHYPCRVRSSPEIRRSSRHQFGGPRARTDFAHFPLAKRLMPHEDTQLTIGSLVFDGLDQIDLTGPFEVLSRLPGATHRLYARTAEPVRDVQGLRLVPDATLHDAPPLDILHVPGGPGQQALMHDQVVLDWLRAQAAGARKVFSVCTGALLLGAAGLLRDRRATTHWNSFHLLPLFGATPVDERVVVDGDWIFAAGVTSGIDGALRLAAEMFGDAVAQRIQLYMAYAPEPPFNSGTPETAPVDVLAAARAASAGLTAQREITAREIAIQLGIAVR</sequence>
<dbReference type="SUPFAM" id="SSF52317">
    <property type="entry name" value="Class I glutamine amidotransferase-like"/>
    <property type="match status" value="1"/>
</dbReference>
<dbReference type="Pfam" id="PF01965">
    <property type="entry name" value="DJ-1_PfpI"/>
    <property type="match status" value="1"/>
</dbReference>
<dbReference type="Proteomes" id="UP000006798">
    <property type="component" value="Plasmid pBB1"/>
</dbReference>
<proteinExistence type="predicted"/>
<keyword evidence="2" id="KW-0614">Plasmid</keyword>
<dbReference type="AlphaFoldDB" id="F8GXI5"/>